<dbReference type="GO" id="GO:0006633">
    <property type="term" value="P:fatty acid biosynthetic process"/>
    <property type="evidence" value="ECO:0007669"/>
    <property type="project" value="InterPro"/>
</dbReference>
<accession>A0AAN9R3Y4</accession>
<dbReference type="AlphaFoldDB" id="A0AAN9R3Y4"/>
<comment type="pathway">
    <text evidence="1">Lipid metabolism; fatty acid biosynthesis.</text>
</comment>
<gene>
    <name evidence="4" type="ORF">VNO80_17279</name>
</gene>
<proteinExistence type="predicted"/>
<name>A0AAN9R3Y4_PHACN</name>
<keyword evidence="5" id="KW-1185">Reference proteome</keyword>
<dbReference type="PANTHER" id="PTHR31561">
    <property type="entry name" value="3-KETOACYL-COA SYNTHASE"/>
    <property type="match status" value="1"/>
</dbReference>
<dbReference type="Proteomes" id="UP001374584">
    <property type="component" value="Unassembled WGS sequence"/>
</dbReference>
<evidence type="ECO:0000256" key="1">
    <source>
        <dbReference type="ARBA" id="ARBA00005194"/>
    </source>
</evidence>
<dbReference type="InterPro" id="IPR012392">
    <property type="entry name" value="3-ktacl-CoA_syn"/>
</dbReference>
<dbReference type="SUPFAM" id="SSF53901">
    <property type="entry name" value="Thiolase-like"/>
    <property type="match status" value="1"/>
</dbReference>
<dbReference type="Pfam" id="PF08541">
    <property type="entry name" value="ACP_syn_III_C"/>
    <property type="match status" value="1"/>
</dbReference>
<dbReference type="InterPro" id="IPR013747">
    <property type="entry name" value="ACP_syn_III_C"/>
</dbReference>
<dbReference type="GO" id="GO:0016020">
    <property type="term" value="C:membrane"/>
    <property type="evidence" value="ECO:0007669"/>
    <property type="project" value="InterPro"/>
</dbReference>
<keyword evidence="2" id="KW-0808">Transferase</keyword>
<dbReference type="EMBL" id="JAYMYR010000006">
    <property type="protein sequence ID" value="KAK7357981.1"/>
    <property type="molecule type" value="Genomic_DNA"/>
</dbReference>
<evidence type="ECO:0000259" key="3">
    <source>
        <dbReference type="Pfam" id="PF08541"/>
    </source>
</evidence>
<sequence>MTLHRWGNTSSGGLWYVLGYMEAKKRLKKGDRILRISPGAGFKCNNCVWEVMRDLSHTNVWKDCIESYPPENIINPFKEKFNWINDEYLSFVRFDVSRMVL</sequence>
<evidence type="ECO:0000256" key="2">
    <source>
        <dbReference type="ARBA" id="ARBA00022679"/>
    </source>
</evidence>
<evidence type="ECO:0000313" key="4">
    <source>
        <dbReference type="EMBL" id="KAK7357981.1"/>
    </source>
</evidence>
<reference evidence="4 5" key="1">
    <citation type="submission" date="2024-01" db="EMBL/GenBank/DDBJ databases">
        <title>The genomes of 5 underutilized Papilionoideae crops provide insights into root nodulation and disease resistanc.</title>
        <authorList>
            <person name="Jiang F."/>
        </authorList>
    </citation>
    <scope>NUCLEOTIDE SEQUENCE [LARGE SCALE GENOMIC DNA]</scope>
    <source>
        <strain evidence="4">JINMINGXINNONG_FW02</strain>
        <tissue evidence="4">Leaves</tissue>
    </source>
</reference>
<dbReference type="InterPro" id="IPR016039">
    <property type="entry name" value="Thiolase-like"/>
</dbReference>
<dbReference type="Gene3D" id="3.40.47.10">
    <property type="match status" value="1"/>
</dbReference>
<evidence type="ECO:0000313" key="5">
    <source>
        <dbReference type="Proteomes" id="UP001374584"/>
    </source>
</evidence>
<feature type="domain" description="Beta-ketoacyl-[acyl-carrier-protein] synthase III C-terminal" evidence="3">
    <location>
        <begin position="2"/>
        <end position="50"/>
    </location>
</feature>
<protein>
    <recommendedName>
        <fullName evidence="3">Beta-ketoacyl-[acyl-carrier-protein] synthase III C-terminal domain-containing protein</fullName>
    </recommendedName>
</protein>
<comment type="caution">
    <text evidence="4">The sequence shown here is derived from an EMBL/GenBank/DDBJ whole genome shotgun (WGS) entry which is preliminary data.</text>
</comment>
<dbReference type="GO" id="GO:0016747">
    <property type="term" value="F:acyltransferase activity, transferring groups other than amino-acyl groups"/>
    <property type="evidence" value="ECO:0007669"/>
    <property type="project" value="InterPro"/>
</dbReference>
<organism evidence="4 5">
    <name type="scientific">Phaseolus coccineus</name>
    <name type="common">Scarlet runner bean</name>
    <name type="synonym">Phaseolus multiflorus</name>
    <dbReference type="NCBI Taxonomy" id="3886"/>
    <lineage>
        <taxon>Eukaryota</taxon>
        <taxon>Viridiplantae</taxon>
        <taxon>Streptophyta</taxon>
        <taxon>Embryophyta</taxon>
        <taxon>Tracheophyta</taxon>
        <taxon>Spermatophyta</taxon>
        <taxon>Magnoliopsida</taxon>
        <taxon>eudicotyledons</taxon>
        <taxon>Gunneridae</taxon>
        <taxon>Pentapetalae</taxon>
        <taxon>rosids</taxon>
        <taxon>fabids</taxon>
        <taxon>Fabales</taxon>
        <taxon>Fabaceae</taxon>
        <taxon>Papilionoideae</taxon>
        <taxon>50 kb inversion clade</taxon>
        <taxon>NPAAA clade</taxon>
        <taxon>indigoferoid/millettioid clade</taxon>
        <taxon>Phaseoleae</taxon>
        <taxon>Phaseolus</taxon>
    </lineage>
</organism>